<gene>
    <name evidence="1" type="ORF">QBC32DRAFT_214382</name>
</gene>
<organism evidence="1 2">
    <name type="scientific">Pseudoneurospora amorphoporcata</name>
    <dbReference type="NCBI Taxonomy" id="241081"/>
    <lineage>
        <taxon>Eukaryota</taxon>
        <taxon>Fungi</taxon>
        <taxon>Dikarya</taxon>
        <taxon>Ascomycota</taxon>
        <taxon>Pezizomycotina</taxon>
        <taxon>Sordariomycetes</taxon>
        <taxon>Sordariomycetidae</taxon>
        <taxon>Sordariales</taxon>
        <taxon>Sordariaceae</taxon>
        <taxon>Pseudoneurospora</taxon>
    </lineage>
</organism>
<evidence type="ECO:0000313" key="1">
    <source>
        <dbReference type="EMBL" id="KAK3951675.1"/>
    </source>
</evidence>
<protein>
    <submittedName>
        <fullName evidence="1">Uncharacterized protein</fullName>
    </submittedName>
</protein>
<accession>A0AAN6NTP7</accession>
<reference evidence="1" key="1">
    <citation type="journal article" date="2023" name="Mol. Phylogenet. Evol.">
        <title>Genome-scale phylogeny and comparative genomics of the fungal order Sordariales.</title>
        <authorList>
            <person name="Hensen N."/>
            <person name="Bonometti L."/>
            <person name="Westerberg I."/>
            <person name="Brannstrom I.O."/>
            <person name="Guillou S."/>
            <person name="Cros-Aarteil S."/>
            <person name="Calhoun S."/>
            <person name="Haridas S."/>
            <person name="Kuo A."/>
            <person name="Mondo S."/>
            <person name="Pangilinan J."/>
            <person name="Riley R."/>
            <person name="LaButti K."/>
            <person name="Andreopoulos B."/>
            <person name="Lipzen A."/>
            <person name="Chen C."/>
            <person name="Yan M."/>
            <person name="Daum C."/>
            <person name="Ng V."/>
            <person name="Clum A."/>
            <person name="Steindorff A."/>
            <person name="Ohm R.A."/>
            <person name="Martin F."/>
            <person name="Silar P."/>
            <person name="Natvig D.O."/>
            <person name="Lalanne C."/>
            <person name="Gautier V."/>
            <person name="Ament-Velasquez S.L."/>
            <person name="Kruys A."/>
            <person name="Hutchinson M.I."/>
            <person name="Powell A.J."/>
            <person name="Barry K."/>
            <person name="Miller A.N."/>
            <person name="Grigoriev I.V."/>
            <person name="Debuchy R."/>
            <person name="Gladieux P."/>
            <person name="Hiltunen Thoren M."/>
            <person name="Johannesson H."/>
        </authorList>
    </citation>
    <scope>NUCLEOTIDE SEQUENCE</scope>
    <source>
        <strain evidence="1">CBS 626.80</strain>
    </source>
</reference>
<reference evidence="1" key="2">
    <citation type="submission" date="2023-06" db="EMBL/GenBank/DDBJ databases">
        <authorList>
            <consortium name="Lawrence Berkeley National Laboratory"/>
            <person name="Mondo S.J."/>
            <person name="Hensen N."/>
            <person name="Bonometti L."/>
            <person name="Westerberg I."/>
            <person name="Brannstrom I.O."/>
            <person name="Guillou S."/>
            <person name="Cros-Aarteil S."/>
            <person name="Calhoun S."/>
            <person name="Haridas S."/>
            <person name="Kuo A."/>
            <person name="Pangilinan J."/>
            <person name="Riley R."/>
            <person name="Labutti K."/>
            <person name="Andreopoulos B."/>
            <person name="Lipzen A."/>
            <person name="Chen C."/>
            <person name="Yanf M."/>
            <person name="Daum C."/>
            <person name="Ng V."/>
            <person name="Clum A."/>
            <person name="Steindorff A."/>
            <person name="Ohm R."/>
            <person name="Martin F."/>
            <person name="Silar P."/>
            <person name="Natvig D."/>
            <person name="Lalanne C."/>
            <person name="Gautier V."/>
            <person name="Ament-Velasquez S.L."/>
            <person name="Kruys A."/>
            <person name="Hutchinson M.I."/>
            <person name="Powell A.J."/>
            <person name="Barry K."/>
            <person name="Miller A.N."/>
            <person name="Grigoriev I.V."/>
            <person name="Debuchy R."/>
            <person name="Gladieux P."/>
            <person name="Thoren M.H."/>
            <person name="Johannesson H."/>
        </authorList>
    </citation>
    <scope>NUCLEOTIDE SEQUENCE</scope>
    <source>
        <strain evidence="1">CBS 626.80</strain>
    </source>
</reference>
<sequence>MQQVGIGCWSVSGVNGAKQCWYGPPVEEELLAPGVGRCGVGQLKTARQARQVPMLL</sequence>
<proteinExistence type="predicted"/>
<dbReference type="AlphaFoldDB" id="A0AAN6NTP7"/>
<dbReference type="EMBL" id="MU859141">
    <property type="protein sequence ID" value="KAK3951675.1"/>
    <property type="molecule type" value="Genomic_DNA"/>
</dbReference>
<comment type="caution">
    <text evidence="1">The sequence shown here is derived from an EMBL/GenBank/DDBJ whole genome shotgun (WGS) entry which is preliminary data.</text>
</comment>
<keyword evidence="2" id="KW-1185">Reference proteome</keyword>
<evidence type="ECO:0000313" key="2">
    <source>
        <dbReference type="Proteomes" id="UP001303222"/>
    </source>
</evidence>
<name>A0AAN6NTP7_9PEZI</name>
<dbReference type="Proteomes" id="UP001303222">
    <property type="component" value="Unassembled WGS sequence"/>
</dbReference>